<keyword evidence="4" id="KW-0175">Coiled coil</keyword>
<dbReference type="InterPro" id="IPR049942">
    <property type="entry name" value="DML1/Misato"/>
</dbReference>
<dbReference type="GO" id="GO:0005739">
    <property type="term" value="C:mitochondrion"/>
    <property type="evidence" value="ECO:0007669"/>
    <property type="project" value="UniProtKB-SubCell"/>
</dbReference>
<evidence type="ECO:0000256" key="5">
    <source>
        <dbReference type="SAM" id="MobiDB-lite"/>
    </source>
</evidence>
<feature type="compositionally biased region" description="Low complexity" evidence="5">
    <location>
        <begin position="388"/>
        <end position="398"/>
    </location>
</feature>
<accession>A0A9D4TVL1</accession>
<feature type="domain" description="Misato Segment II tubulin-like" evidence="6">
    <location>
        <begin position="3"/>
        <end position="121"/>
    </location>
</feature>
<evidence type="ECO:0000256" key="1">
    <source>
        <dbReference type="ARBA" id="ARBA00004173"/>
    </source>
</evidence>
<comment type="subcellular location">
    <subcellularLocation>
        <location evidence="1">Mitochondrion</location>
    </subcellularLocation>
</comment>
<dbReference type="InterPro" id="IPR036525">
    <property type="entry name" value="Tubulin/FtsZ_GTPase_sf"/>
</dbReference>
<evidence type="ECO:0000259" key="7">
    <source>
        <dbReference type="Pfam" id="PF14881"/>
    </source>
</evidence>
<evidence type="ECO:0000313" key="9">
    <source>
        <dbReference type="Proteomes" id="UP001055712"/>
    </source>
</evidence>
<keyword evidence="3" id="KW-0496">Mitochondrion</keyword>
<dbReference type="Pfam" id="PF10644">
    <property type="entry name" value="Misat_Tub_SegII"/>
    <property type="match status" value="1"/>
</dbReference>
<dbReference type="Pfam" id="PF14881">
    <property type="entry name" value="Tubulin_3"/>
    <property type="match status" value="1"/>
</dbReference>
<feature type="coiled-coil region" evidence="4">
    <location>
        <begin position="121"/>
        <end position="148"/>
    </location>
</feature>
<organism evidence="8 9">
    <name type="scientific">Chlorella vulgaris</name>
    <name type="common">Green alga</name>
    <dbReference type="NCBI Taxonomy" id="3077"/>
    <lineage>
        <taxon>Eukaryota</taxon>
        <taxon>Viridiplantae</taxon>
        <taxon>Chlorophyta</taxon>
        <taxon>core chlorophytes</taxon>
        <taxon>Trebouxiophyceae</taxon>
        <taxon>Chlorellales</taxon>
        <taxon>Chlorellaceae</taxon>
        <taxon>Chlorella clade</taxon>
        <taxon>Chlorella</taxon>
    </lineage>
</organism>
<dbReference type="InterPro" id="IPR029209">
    <property type="entry name" value="DML1/Misato_tubulin"/>
</dbReference>
<evidence type="ECO:0000256" key="3">
    <source>
        <dbReference type="ARBA" id="ARBA00023128"/>
    </source>
</evidence>
<gene>
    <name evidence="8" type="ORF">D9Q98_001783</name>
</gene>
<sequence>MTREVITLQLGNFANHVGAHYWNIQDELLGLQEQQGAQGPAAQIDSNVLYRQGETLHGEGTYTPRLVMWDLSGALGGVSAGGSLYRDSGHGLDVVSTWGGRQEVHRAAAVPKSAFATELEQEAERQEAEGAQGELSALEAAAQQLEGGSSGSGQASGSSGGGVRYFTDYLKAHLHPRSVQQLPGVWHGLTAFGGWGDAGQHCRVEDEVEGMLERIRWFAEESDHLSGFQALADDLSGWGQLTAQVLQEVRDEYGGNRPIMLYAVRPAAVPAGGGEADPAARRRRQLNQALCLSLLAPHCSTYTVVAPPTSPAALPLLRWQPASLYHASALCAAALDTATLAYRLAQAEGPDAPLGRTDMWGLSELLTGQRASPLAALSLSLPCPPLPADAQRQAQQADARSERVRGSSQADTGISGGSSSSGGRPFTTRWLASLTPGVAAAGGDEGRFTEAVVLRGAHVAGTVLRVDAAATGLSAALAQEQHRCLQHCTVTAAPLPVPLPFPHIFARGVSRHGDGPPAGVALGGGGCQDVASCPVLTRHSGTSAFRGVVAAAQREFRVAAGAGQGQATLESWGYGQEELADIQERLSNLARAYDNDDV</sequence>
<dbReference type="SUPFAM" id="SSF52490">
    <property type="entry name" value="Tubulin nucleotide-binding domain-like"/>
    <property type="match status" value="1"/>
</dbReference>
<evidence type="ECO:0000256" key="4">
    <source>
        <dbReference type="SAM" id="Coils"/>
    </source>
</evidence>
<evidence type="ECO:0000313" key="8">
    <source>
        <dbReference type="EMBL" id="KAI3435725.1"/>
    </source>
</evidence>
<dbReference type="OrthoDB" id="511203at2759"/>
<comment type="similarity">
    <text evidence="2">Belongs to the misato family.</text>
</comment>
<comment type="caution">
    <text evidence="8">The sequence shown here is derived from an EMBL/GenBank/DDBJ whole genome shotgun (WGS) entry which is preliminary data.</text>
</comment>
<dbReference type="InterPro" id="IPR019605">
    <property type="entry name" value="Misato_II_tubulin-like"/>
</dbReference>
<dbReference type="EMBL" id="SIDB01000002">
    <property type="protein sequence ID" value="KAI3435725.1"/>
    <property type="molecule type" value="Genomic_DNA"/>
</dbReference>
<dbReference type="AlphaFoldDB" id="A0A9D4TVL1"/>
<evidence type="ECO:0000256" key="2">
    <source>
        <dbReference type="ARBA" id="ARBA00008507"/>
    </source>
</evidence>
<dbReference type="PANTHER" id="PTHR13391">
    <property type="entry name" value="MITOCHONDRIAL DISTRIBUTION REGULATOR MISATO"/>
    <property type="match status" value="1"/>
</dbReference>
<feature type="region of interest" description="Disordered" evidence="5">
    <location>
        <begin position="387"/>
        <end position="427"/>
    </location>
</feature>
<reference evidence="8" key="1">
    <citation type="journal article" date="2019" name="Plant J.">
        <title>Chlorella vulgaris genome assembly and annotation reveals the molecular basis for metabolic acclimation to high light conditions.</title>
        <authorList>
            <person name="Cecchin M."/>
            <person name="Marcolungo L."/>
            <person name="Rossato M."/>
            <person name="Girolomoni L."/>
            <person name="Cosentino E."/>
            <person name="Cuine S."/>
            <person name="Li-Beisson Y."/>
            <person name="Delledonne M."/>
            <person name="Ballottari M."/>
        </authorList>
    </citation>
    <scope>NUCLEOTIDE SEQUENCE</scope>
    <source>
        <strain evidence="8">211/11P</strain>
    </source>
</reference>
<name>A0A9D4TVL1_CHLVU</name>
<protein>
    <submittedName>
        <fullName evidence="8">Uncharacterized protein</fullName>
    </submittedName>
</protein>
<proteinExistence type="inferred from homology"/>
<evidence type="ECO:0000259" key="6">
    <source>
        <dbReference type="Pfam" id="PF10644"/>
    </source>
</evidence>
<dbReference type="Proteomes" id="UP001055712">
    <property type="component" value="Unassembled WGS sequence"/>
</dbReference>
<keyword evidence="9" id="KW-1185">Reference proteome</keyword>
<feature type="domain" description="DML1/Misato tubulin" evidence="7">
    <location>
        <begin position="162"/>
        <end position="344"/>
    </location>
</feature>
<dbReference type="PANTHER" id="PTHR13391:SF0">
    <property type="entry name" value="PROTEIN MISATO HOMOLOG 1"/>
    <property type="match status" value="1"/>
</dbReference>
<dbReference type="Gene3D" id="3.40.50.1440">
    <property type="entry name" value="Tubulin/FtsZ, GTPase domain"/>
    <property type="match status" value="2"/>
</dbReference>
<dbReference type="GO" id="GO:0007005">
    <property type="term" value="P:mitochondrion organization"/>
    <property type="evidence" value="ECO:0007669"/>
    <property type="project" value="InterPro"/>
</dbReference>
<reference evidence="8" key="2">
    <citation type="submission" date="2020-11" db="EMBL/GenBank/DDBJ databases">
        <authorList>
            <person name="Cecchin M."/>
            <person name="Marcolungo L."/>
            <person name="Rossato M."/>
            <person name="Girolomoni L."/>
            <person name="Cosentino E."/>
            <person name="Cuine S."/>
            <person name="Li-Beisson Y."/>
            <person name="Delledonne M."/>
            <person name="Ballottari M."/>
        </authorList>
    </citation>
    <scope>NUCLEOTIDE SEQUENCE</scope>
    <source>
        <strain evidence="8">211/11P</strain>
        <tissue evidence="8">Whole cell</tissue>
    </source>
</reference>